<evidence type="ECO:0008006" key="4">
    <source>
        <dbReference type="Google" id="ProtNLM"/>
    </source>
</evidence>
<reference evidence="2 3" key="1">
    <citation type="submission" date="2019-02" db="EMBL/GenBank/DDBJ databases">
        <title>Prokaryotic population dynamics and viral predation in marine succession experiment using metagenomics: the confinement effect.</title>
        <authorList>
            <person name="Haro-Moreno J.M."/>
            <person name="Rodriguez-Valera F."/>
            <person name="Lopez-Perez M."/>
        </authorList>
    </citation>
    <scope>NUCLEOTIDE SEQUENCE [LARGE SCALE GENOMIC DNA]</scope>
    <source>
        <strain evidence="2">MED-G158</strain>
    </source>
</reference>
<comment type="caution">
    <text evidence="2">The sequence shown here is derived from an EMBL/GenBank/DDBJ whole genome shotgun (WGS) entry which is preliminary data.</text>
</comment>
<dbReference type="EMBL" id="SHAH01000109">
    <property type="protein sequence ID" value="RZO74147.1"/>
    <property type="molecule type" value="Genomic_DNA"/>
</dbReference>
<evidence type="ECO:0000313" key="2">
    <source>
        <dbReference type="EMBL" id="RZO74147.1"/>
    </source>
</evidence>
<proteinExistence type="predicted"/>
<keyword evidence="1" id="KW-0732">Signal</keyword>
<accession>A0A520RVE7</accession>
<gene>
    <name evidence="2" type="ORF">EVA69_06205</name>
</gene>
<protein>
    <recommendedName>
        <fullName evidence="4">Secreted protein</fullName>
    </recommendedName>
</protein>
<dbReference type="AlphaFoldDB" id="A0A520RVE7"/>
<sequence>MFHLLIVLLFSSTGLHATAQSEGFEPLATQDEVNSDWLMPRTEHGHPNFQGTWFFGSRTPLQRPKELGTQSTYTEQEVRALEQRMQMRLDNQAAPLEPSRDAPEKGAVIRQEADDSFLAHYLEPVVTPIAGQYRTSVIVDPPNGRIPPMREEFEDFYAKRGELGLGAADGPEGQPLSGRCLIFGAAIPNLTPMMMNPNLQIVQNQDYVMVMTEMVHDARIIRLGDEHHEDGVARWMGDSVGYWDGDTLVVQTQGFRSEQSTSRMGFRVSEDFEVTERYTLTSDDTIHYAFTIMDEQAYGRPISGERTLTRNPPEERLYDFECHEGNYSLAAILRGARMEEVQVELQQ</sequence>
<organism evidence="2 3">
    <name type="scientific">OM182 bacterium</name>
    <dbReference type="NCBI Taxonomy" id="2510334"/>
    <lineage>
        <taxon>Bacteria</taxon>
        <taxon>Pseudomonadati</taxon>
        <taxon>Pseudomonadota</taxon>
        <taxon>Gammaproteobacteria</taxon>
        <taxon>OMG group</taxon>
        <taxon>OM182 clade</taxon>
    </lineage>
</organism>
<evidence type="ECO:0000256" key="1">
    <source>
        <dbReference type="SAM" id="SignalP"/>
    </source>
</evidence>
<evidence type="ECO:0000313" key="3">
    <source>
        <dbReference type="Proteomes" id="UP000320404"/>
    </source>
</evidence>
<name>A0A520RVE7_9GAMM</name>
<feature type="signal peptide" evidence="1">
    <location>
        <begin position="1"/>
        <end position="19"/>
    </location>
</feature>
<feature type="chain" id="PRO_5022216883" description="Secreted protein" evidence="1">
    <location>
        <begin position="20"/>
        <end position="347"/>
    </location>
</feature>
<dbReference type="Proteomes" id="UP000320404">
    <property type="component" value="Unassembled WGS sequence"/>
</dbReference>